<accession>A0A0F9V3Y4</accession>
<sequence>MPNPARTASLAIDPTLFAEAKALKIDLAKAAEDGIAKAVRAVHAAQWQEANQDALASSNRYVEAEGIPLAKHRQF</sequence>
<organism evidence="2">
    <name type="scientific">marine sediment metagenome</name>
    <dbReference type="NCBI Taxonomy" id="412755"/>
    <lineage>
        <taxon>unclassified sequences</taxon>
        <taxon>metagenomes</taxon>
        <taxon>ecological metagenomes</taxon>
    </lineage>
</organism>
<evidence type="ECO:0000313" key="2">
    <source>
        <dbReference type="EMBL" id="KKN94387.1"/>
    </source>
</evidence>
<keyword evidence="1" id="KW-1277">Toxin-antitoxin system</keyword>
<gene>
    <name evidence="2" type="ORF">LCGC14_0187340</name>
</gene>
<protein>
    <recommendedName>
        <fullName evidence="3">Post-segregation antitoxin CcdA</fullName>
    </recommendedName>
</protein>
<name>A0A0F9V3Y4_9ZZZZ</name>
<dbReference type="InterPro" id="IPR009956">
    <property type="entry name" value="Post-segregation_anti-tox_CcdA"/>
</dbReference>
<proteinExistence type="predicted"/>
<comment type="caution">
    <text evidence="2">The sequence shown here is derived from an EMBL/GenBank/DDBJ whole genome shotgun (WGS) entry which is preliminary data.</text>
</comment>
<reference evidence="2" key="1">
    <citation type="journal article" date="2015" name="Nature">
        <title>Complex archaea that bridge the gap between prokaryotes and eukaryotes.</title>
        <authorList>
            <person name="Spang A."/>
            <person name="Saw J.H."/>
            <person name="Jorgensen S.L."/>
            <person name="Zaremba-Niedzwiedzka K."/>
            <person name="Martijn J."/>
            <person name="Lind A.E."/>
            <person name="van Eijk R."/>
            <person name="Schleper C."/>
            <person name="Guy L."/>
            <person name="Ettema T.J."/>
        </authorList>
    </citation>
    <scope>NUCLEOTIDE SEQUENCE</scope>
</reference>
<evidence type="ECO:0000256" key="1">
    <source>
        <dbReference type="ARBA" id="ARBA00022649"/>
    </source>
</evidence>
<evidence type="ECO:0008006" key="3">
    <source>
        <dbReference type="Google" id="ProtNLM"/>
    </source>
</evidence>
<dbReference type="AlphaFoldDB" id="A0A0F9V3Y4"/>
<dbReference type="Pfam" id="PF07362">
    <property type="entry name" value="CcdA"/>
    <property type="match status" value="1"/>
</dbReference>
<dbReference type="EMBL" id="LAZR01000078">
    <property type="protein sequence ID" value="KKN94387.1"/>
    <property type="molecule type" value="Genomic_DNA"/>
</dbReference>